<dbReference type="RefSeq" id="WP_232593334.1">
    <property type="nucleotide sequence ID" value="NZ_BSPD01000029.1"/>
</dbReference>
<dbReference type="Pfam" id="PF11871">
    <property type="entry name" value="DUF3391"/>
    <property type="match status" value="1"/>
</dbReference>
<reference evidence="2 3" key="1">
    <citation type="journal article" date="2014" name="Int. J. Syst. Evol. Microbiol.">
        <title>Complete genome sequence of Corynebacterium casei LMG S-19264T (=DSM 44701T), isolated from a smear-ripened cheese.</title>
        <authorList>
            <consortium name="US DOE Joint Genome Institute (JGI-PGF)"/>
            <person name="Walter F."/>
            <person name="Albersmeier A."/>
            <person name="Kalinowski J."/>
            <person name="Ruckert C."/>
        </authorList>
    </citation>
    <scope>NUCLEOTIDE SEQUENCE [LARGE SCALE GENOMIC DNA]</scope>
    <source>
        <strain evidence="2 3">NBRC 110095</strain>
    </source>
</reference>
<dbReference type="AlphaFoldDB" id="A0AA37WLQ5"/>
<evidence type="ECO:0000313" key="3">
    <source>
        <dbReference type="Proteomes" id="UP001156870"/>
    </source>
</evidence>
<dbReference type="SMART" id="SM00471">
    <property type="entry name" value="HDc"/>
    <property type="match status" value="1"/>
</dbReference>
<proteinExistence type="predicted"/>
<dbReference type="EMBL" id="BSPD01000029">
    <property type="protein sequence ID" value="GLS25295.1"/>
    <property type="molecule type" value="Genomic_DNA"/>
</dbReference>
<protein>
    <submittedName>
        <fullName evidence="2">HD family phosphohydrolase</fullName>
    </submittedName>
</protein>
<dbReference type="PANTHER" id="PTHR43155">
    <property type="entry name" value="CYCLIC DI-GMP PHOSPHODIESTERASE PA4108-RELATED"/>
    <property type="match status" value="1"/>
</dbReference>
<dbReference type="InterPro" id="IPR006675">
    <property type="entry name" value="HDIG_dom"/>
</dbReference>
<sequence length="410" mass="46251">MDQMTLKNIKRIPISALEVDMYLSDLNNEWIPDNNLSKKGVIKSEKIIEMIRSLGVTHVYIDITKGKNCAIGRTQDEIDRQSEKEISEVKLSAKQRPKPNVDLKTELAAASQLKSEATEMIHHIMTDVKLGRGVDVLPVKDMADGLLGSMMNNQNALLCMTRLRDKDRYLLEHSFNVSVLMGVLARSVGFEGKKLHNLVTGALLHDIGKVRIDDEVLHKPGSLEPEEWEEMKRHVIYGEEVLRQIPGLAPEIIDICAQHHERLDGSGYPRGLIGEHIPLHSRMASVVDVYDAITADRVYHKGMLPPHALKKMVEWAGDEHLDKAVVYQLIRSLSVYPVGSFVELDNAKLAYVEQVDIEFQDKPRIIVVYDTNLGKIIPPVRINLAAPTNTRKIRRAIAPECFNISLEQFL</sequence>
<dbReference type="Gene3D" id="1.10.3210.10">
    <property type="entry name" value="Hypothetical protein af1432"/>
    <property type="match status" value="1"/>
</dbReference>
<keyword evidence="3" id="KW-1185">Reference proteome</keyword>
<dbReference type="Proteomes" id="UP001156870">
    <property type="component" value="Unassembled WGS sequence"/>
</dbReference>
<dbReference type="CDD" id="cd00077">
    <property type="entry name" value="HDc"/>
    <property type="match status" value="1"/>
</dbReference>
<dbReference type="InterPro" id="IPR003607">
    <property type="entry name" value="HD/PDEase_dom"/>
</dbReference>
<dbReference type="PANTHER" id="PTHR43155:SF2">
    <property type="entry name" value="CYCLIC DI-GMP PHOSPHODIESTERASE PA4108"/>
    <property type="match status" value="1"/>
</dbReference>
<dbReference type="Pfam" id="PF13487">
    <property type="entry name" value="HD_5"/>
    <property type="match status" value="1"/>
</dbReference>
<evidence type="ECO:0000259" key="1">
    <source>
        <dbReference type="PROSITE" id="PS51832"/>
    </source>
</evidence>
<dbReference type="PROSITE" id="PS51832">
    <property type="entry name" value="HD_GYP"/>
    <property type="match status" value="1"/>
</dbReference>
<gene>
    <name evidence="2" type="ORF">GCM10007877_10090</name>
</gene>
<dbReference type="GO" id="GO:0008081">
    <property type="term" value="F:phosphoric diester hydrolase activity"/>
    <property type="evidence" value="ECO:0007669"/>
    <property type="project" value="UniProtKB-ARBA"/>
</dbReference>
<comment type="caution">
    <text evidence="2">The sequence shown here is derived from an EMBL/GenBank/DDBJ whole genome shotgun (WGS) entry which is preliminary data.</text>
</comment>
<dbReference type="InterPro" id="IPR037522">
    <property type="entry name" value="HD_GYP_dom"/>
</dbReference>
<accession>A0AA37WLQ5</accession>
<feature type="domain" description="HD-GYP" evidence="1">
    <location>
        <begin position="148"/>
        <end position="345"/>
    </location>
</feature>
<evidence type="ECO:0000313" key="2">
    <source>
        <dbReference type="EMBL" id="GLS25295.1"/>
    </source>
</evidence>
<dbReference type="SUPFAM" id="SSF109604">
    <property type="entry name" value="HD-domain/PDEase-like"/>
    <property type="match status" value="1"/>
</dbReference>
<dbReference type="NCBIfam" id="TIGR00277">
    <property type="entry name" value="HDIG"/>
    <property type="match status" value="1"/>
</dbReference>
<name>A0AA37WLQ5_9GAMM</name>
<dbReference type="InterPro" id="IPR021812">
    <property type="entry name" value="DUF3391"/>
</dbReference>
<organism evidence="2 3">
    <name type="scientific">Marinibactrum halimedae</name>
    <dbReference type="NCBI Taxonomy" id="1444977"/>
    <lineage>
        <taxon>Bacteria</taxon>
        <taxon>Pseudomonadati</taxon>
        <taxon>Pseudomonadota</taxon>
        <taxon>Gammaproteobacteria</taxon>
        <taxon>Cellvibrionales</taxon>
        <taxon>Cellvibrionaceae</taxon>
        <taxon>Marinibactrum</taxon>
    </lineage>
</organism>